<keyword evidence="1" id="KW-0677">Repeat</keyword>
<dbReference type="PANTHER" id="PTHR15704:SF7">
    <property type="entry name" value="SUPERKILLER COMPLEX PROTEIN 3"/>
    <property type="match status" value="1"/>
</dbReference>
<dbReference type="EMBL" id="JACGCM010001147">
    <property type="protein sequence ID" value="KAF6160924.1"/>
    <property type="molecule type" value="Genomic_DNA"/>
</dbReference>
<dbReference type="Proteomes" id="UP000541444">
    <property type="component" value="Unassembled WGS sequence"/>
</dbReference>
<dbReference type="OrthoDB" id="2020241at2759"/>
<comment type="caution">
    <text evidence="4">The sequence shown here is derived from an EMBL/GenBank/DDBJ whole genome shotgun (WGS) entry which is preliminary data.</text>
</comment>
<dbReference type="GO" id="GO:0055087">
    <property type="term" value="C:Ski complex"/>
    <property type="evidence" value="ECO:0007669"/>
    <property type="project" value="InterPro"/>
</dbReference>
<dbReference type="InterPro" id="IPR019734">
    <property type="entry name" value="TPR_rpt"/>
</dbReference>
<evidence type="ECO:0000313" key="5">
    <source>
        <dbReference type="Proteomes" id="UP000541444"/>
    </source>
</evidence>
<keyword evidence="2 3" id="KW-0802">TPR repeat</keyword>
<sequence length="214" mass="24135">MSINQQESSDSDPIHHYNLGVLLWEKEEDLKEVAVEHFVKSAKLNPNNANAFRFLGHYYSRVSIETLRALKCYQRAVTLNPDDSEAGEALCDLLDDEGKESLEIAVCKEASEKSPRGFWAFRRLGYMQVHHKKWSEAVQSLQHAIRGFPTCADLWETLGVAYQRLGMFTAAIKSYGRAIELEDSRVLASVESGNILLMLGSCRKVSIIPLICLE</sequence>
<feature type="repeat" description="TPR" evidence="3">
    <location>
        <begin position="152"/>
        <end position="185"/>
    </location>
</feature>
<evidence type="ECO:0000256" key="1">
    <source>
        <dbReference type="ARBA" id="ARBA00022737"/>
    </source>
</evidence>
<dbReference type="InterPro" id="IPR013105">
    <property type="entry name" value="TPR_2"/>
</dbReference>
<accession>A0A7J7N1J4</accession>
<dbReference type="GO" id="GO:0006401">
    <property type="term" value="P:RNA catabolic process"/>
    <property type="evidence" value="ECO:0007669"/>
    <property type="project" value="InterPro"/>
</dbReference>
<reference evidence="4 5" key="1">
    <citation type="journal article" date="2020" name="IScience">
        <title>Genome Sequencing of the Endangered Kingdonia uniflora (Circaeasteraceae, Ranunculales) Reveals Potential Mechanisms of Evolutionary Specialization.</title>
        <authorList>
            <person name="Sun Y."/>
            <person name="Deng T."/>
            <person name="Zhang A."/>
            <person name="Moore M.J."/>
            <person name="Landis J.B."/>
            <person name="Lin N."/>
            <person name="Zhang H."/>
            <person name="Zhang X."/>
            <person name="Huang J."/>
            <person name="Zhang X."/>
            <person name="Sun H."/>
            <person name="Wang H."/>
        </authorList>
    </citation>
    <scope>NUCLEOTIDE SEQUENCE [LARGE SCALE GENOMIC DNA]</scope>
    <source>
        <strain evidence="4">TB1705</strain>
        <tissue evidence="4">Leaf</tissue>
    </source>
</reference>
<dbReference type="Pfam" id="PF07719">
    <property type="entry name" value="TPR_2"/>
    <property type="match status" value="1"/>
</dbReference>
<dbReference type="InterPro" id="IPR011990">
    <property type="entry name" value="TPR-like_helical_dom_sf"/>
</dbReference>
<dbReference type="AlphaFoldDB" id="A0A7J7N1J4"/>
<keyword evidence="5" id="KW-1185">Reference proteome</keyword>
<dbReference type="PANTHER" id="PTHR15704">
    <property type="entry name" value="SUPERKILLER 3 PROTEIN-RELATED"/>
    <property type="match status" value="1"/>
</dbReference>
<name>A0A7J7N1J4_9MAGN</name>
<gene>
    <name evidence="4" type="ORF">GIB67_025459</name>
</gene>
<dbReference type="PROSITE" id="PS50005">
    <property type="entry name" value="TPR"/>
    <property type="match status" value="1"/>
</dbReference>
<protein>
    <submittedName>
        <fullName evidence="4">Uncharacterized protein</fullName>
    </submittedName>
</protein>
<dbReference type="SMART" id="SM00028">
    <property type="entry name" value="TPR"/>
    <property type="match status" value="4"/>
</dbReference>
<evidence type="ECO:0000256" key="3">
    <source>
        <dbReference type="PROSITE-ProRule" id="PRU00339"/>
    </source>
</evidence>
<dbReference type="InterPro" id="IPR039226">
    <property type="entry name" value="Ski3/TTC37"/>
</dbReference>
<dbReference type="Gene3D" id="1.25.40.10">
    <property type="entry name" value="Tetratricopeptide repeat domain"/>
    <property type="match status" value="2"/>
</dbReference>
<dbReference type="SUPFAM" id="SSF48452">
    <property type="entry name" value="TPR-like"/>
    <property type="match status" value="1"/>
</dbReference>
<evidence type="ECO:0000313" key="4">
    <source>
        <dbReference type="EMBL" id="KAF6160924.1"/>
    </source>
</evidence>
<organism evidence="4 5">
    <name type="scientific">Kingdonia uniflora</name>
    <dbReference type="NCBI Taxonomy" id="39325"/>
    <lineage>
        <taxon>Eukaryota</taxon>
        <taxon>Viridiplantae</taxon>
        <taxon>Streptophyta</taxon>
        <taxon>Embryophyta</taxon>
        <taxon>Tracheophyta</taxon>
        <taxon>Spermatophyta</taxon>
        <taxon>Magnoliopsida</taxon>
        <taxon>Ranunculales</taxon>
        <taxon>Circaeasteraceae</taxon>
        <taxon>Kingdonia</taxon>
    </lineage>
</organism>
<evidence type="ECO:0000256" key="2">
    <source>
        <dbReference type="ARBA" id="ARBA00022803"/>
    </source>
</evidence>
<proteinExistence type="predicted"/>